<name>A0AAW0DZQ8_9AGAR</name>
<comment type="caution">
    <text evidence="2">The sequence shown here is derived from an EMBL/GenBank/DDBJ whole genome shotgun (WGS) entry which is preliminary data.</text>
</comment>
<evidence type="ECO:0000256" key="1">
    <source>
        <dbReference type="SAM" id="MobiDB-lite"/>
    </source>
</evidence>
<feature type="region of interest" description="Disordered" evidence="1">
    <location>
        <begin position="525"/>
        <end position="578"/>
    </location>
</feature>
<feature type="compositionally biased region" description="Basic residues" evidence="1">
    <location>
        <begin position="357"/>
        <end position="367"/>
    </location>
</feature>
<evidence type="ECO:0000313" key="2">
    <source>
        <dbReference type="EMBL" id="KAK7056893.1"/>
    </source>
</evidence>
<feature type="compositionally biased region" description="Polar residues" evidence="1">
    <location>
        <begin position="535"/>
        <end position="544"/>
    </location>
</feature>
<keyword evidence="3" id="KW-1185">Reference proteome</keyword>
<feature type="compositionally biased region" description="Polar residues" evidence="1">
    <location>
        <begin position="153"/>
        <end position="166"/>
    </location>
</feature>
<feature type="compositionally biased region" description="Polar residues" evidence="1">
    <location>
        <begin position="370"/>
        <end position="380"/>
    </location>
</feature>
<feature type="compositionally biased region" description="Basic and acidic residues" evidence="1">
    <location>
        <begin position="417"/>
        <end position="431"/>
    </location>
</feature>
<proteinExistence type="predicted"/>
<feature type="compositionally biased region" description="Basic and acidic residues" evidence="1">
    <location>
        <begin position="99"/>
        <end position="110"/>
    </location>
</feature>
<feature type="compositionally biased region" description="Low complexity" evidence="1">
    <location>
        <begin position="459"/>
        <end position="472"/>
    </location>
</feature>
<dbReference type="Proteomes" id="UP001383192">
    <property type="component" value="Unassembled WGS sequence"/>
</dbReference>
<feature type="region of interest" description="Disordered" evidence="1">
    <location>
        <begin position="357"/>
        <end position="509"/>
    </location>
</feature>
<organism evidence="2 3">
    <name type="scientific">Paramarasmius palmivorus</name>
    <dbReference type="NCBI Taxonomy" id="297713"/>
    <lineage>
        <taxon>Eukaryota</taxon>
        <taxon>Fungi</taxon>
        <taxon>Dikarya</taxon>
        <taxon>Basidiomycota</taxon>
        <taxon>Agaricomycotina</taxon>
        <taxon>Agaricomycetes</taxon>
        <taxon>Agaricomycetidae</taxon>
        <taxon>Agaricales</taxon>
        <taxon>Marasmiineae</taxon>
        <taxon>Marasmiaceae</taxon>
        <taxon>Paramarasmius</taxon>
    </lineage>
</organism>
<gene>
    <name evidence="2" type="ORF">VNI00_002611</name>
</gene>
<feature type="region of interest" description="Disordered" evidence="1">
    <location>
        <begin position="1"/>
        <end position="210"/>
    </location>
</feature>
<protein>
    <submittedName>
        <fullName evidence="2">Uncharacterized protein</fullName>
    </submittedName>
</protein>
<reference evidence="2 3" key="1">
    <citation type="submission" date="2024-01" db="EMBL/GenBank/DDBJ databases">
        <title>A draft genome for a cacao thread blight-causing isolate of Paramarasmius palmivorus.</title>
        <authorList>
            <person name="Baruah I.K."/>
            <person name="Bukari Y."/>
            <person name="Amoako-Attah I."/>
            <person name="Meinhardt L.W."/>
            <person name="Bailey B.A."/>
            <person name="Cohen S.P."/>
        </authorList>
    </citation>
    <scope>NUCLEOTIDE SEQUENCE [LARGE SCALE GENOMIC DNA]</scope>
    <source>
        <strain evidence="2 3">GH-12</strain>
    </source>
</reference>
<sequence length="690" mass="73839">MSESLSVPSNVVADSSMGDSSTPGPSSQSASDPTLSLRAVALSTLKSKRRKPASTQSQTPTLPPRSVLADNSVQLDYGQDDQDASSSAVKPPANSAQHGPEDDGQPREEGEISDSEEAQLALAASGQQKASVEAPPPSPPKLPQASPSVDARSGNTTSPTTASLKQEPSPPPSNLLERISGPEPPVSSSNAHRRDSSISSTVVDDMDVDQPPHNPHIVDENHVRPGLLMNQKQYDAAKDIILDLLGWGVPPSYLLDCGLSREIVFYVFTELNLRLPDGINPNDFVPYNPTTVAMLVRGVNVPPGGLPNLPRKSISLTNGHLATSHMSPMSPSMLPSPDVSNLNDMEKLRRQELLARKAVHASRKGKGARSESSLMTPSTSHNRDVEMASTAIPTETVDDFLKTIDPVDETPRTQPGNDDRMDVDTSVHQTEDPLQNNYSPIETPSSAEAQHMDFDPPSRRSSSSASSGGTQRRTGKRPVAADFVDFESGPRHRNGHPHPHLKRKQEGSFASISTTRRCVIDLSDDEDGVQDDQSHFNSRTSGYNTPGLMVPTTKAEGTGFNTPPVSTASSTPRTMSPGALAEKEKEIARMRQMIAERERIAKGIKFKKINTQTSVDDGNDDAHTLASATTVSVKQEEGDVPLHSAKTNDADTMVIDTSNGTTELPKESMDGDPDRDSEASSTASTPPPIG</sequence>
<feature type="compositionally biased region" description="Low complexity" evidence="1">
    <location>
        <begin position="18"/>
        <end position="32"/>
    </location>
</feature>
<feature type="compositionally biased region" description="Polar residues" evidence="1">
    <location>
        <begin position="559"/>
        <end position="574"/>
    </location>
</feature>
<feature type="compositionally biased region" description="Basic and acidic residues" evidence="1">
    <location>
        <begin position="664"/>
        <end position="678"/>
    </location>
</feature>
<feature type="compositionally biased region" description="Polar residues" evidence="1">
    <location>
        <begin position="432"/>
        <end position="448"/>
    </location>
</feature>
<feature type="compositionally biased region" description="Polar residues" evidence="1">
    <location>
        <begin position="1"/>
        <end position="13"/>
    </location>
</feature>
<dbReference type="EMBL" id="JAYKXP010000006">
    <property type="protein sequence ID" value="KAK7056893.1"/>
    <property type="molecule type" value="Genomic_DNA"/>
</dbReference>
<dbReference type="AlphaFoldDB" id="A0AAW0DZQ8"/>
<feature type="region of interest" description="Disordered" evidence="1">
    <location>
        <begin position="630"/>
        <end position="690"/>
    </location>
</feature>
<evidence type="ECO:0000313" key="3">
    <source>
        <dbReference type="Proteomes" id="UP001383192"/>
    </source>
</evidence>
<feature type="compositionally biased region" description="Basic residues" evidence="1">
    <location>
        <begin position="491"/>
        <end position="503"/>
    </location>
</feature>
<accession>A0AAW0DZQ8</accession>